<organism evidence="2 3">
    <name type="scientific">Nicotiana attenuata</name>
    <name type="common">Coyote tobacco</name>
    <dbReference type="NCBI Taxonomy" id="49451"/>
    <lineage>
        <taxon>Eukaryota</taxon>
        <taxon>Viridiplantae</taxon>
        <taxon>Streptophyta</taxon>
        <taxon>Embryophyta</taxon>
        <taxon>Tracheophyta</taxon>
        <taxon>Spermatophyta</taxon>
        <taxon>Magnoliopsida</taxon>
        <taxon>eudicotyledons</taxon>
        <taxon>Gunneridae</taxon>
        <taxon>Pentapetalae</taxon>
        <taxon>asterids</taxon>
        <taxon>lamiids</taxon>
        <taxon>Solanales</taxon>
        <taxon>Solanaceae</taxon>
        <taxon>Nicotianoideae</taxon>
        <taxon>Nicotianeae</taxon>
        <taxon>Nicotiana</taxon>
    </lineage>
</organism>
<reference evidence="2" key="1">
    <citation type="submission" date="2016-11" db="EMBL/GenBank/DDBJ databases">
        <title>The genome of Nicotiana attenuata.</title>
        <authorList>
            <person name="Xu S."/>
            <person name="Brockmoeller T."/>
            <person name="Gaquerel E."/>
            <person name="Navarro A."/>
            <person name="Kuhl H."/>
            <person name="Gase K."/>
            <person name="Ling Z."/>
            <person name="Zhou W."/>
            <person name="Kreitzer C."/>
            <person name="Stanke M."/>
            <person name="Tang H."/>
            <person name="Lyons E."/>
            <person name="Pandey P."/>
            <person name="Pandey S.P."/>
            <person name="Timmermann B."/>
            <person name="Baldwin I.T."/>
        </authorList>
    </citation>
    <scope>NUCLEOTIDE SEQUENCE [LARGE SCALE GENOMIC DNA]</scope>
    <source>
        <strain evidence="2">UT</strain>
    </source>
</reference>
<dbReference type="STRING" id="49451.A0A1J6IJM8"/>
<dbReference type="Gene3D" id="2.40.50.140">
    <property type="entry name" value="Nucleic acid-binding proteins"/>
    <property type="match status" value="1"/>
</dbReference>
<dbReference type="OrthoDB" id="2274046at2759"/>
<dbReference type="PANTHER" id="PTHR31472">
    <property type="entry name" value="OS05G0244600 PROTEIN"/>
    <property type="match status" value="1"/>
</dbReference>
<protein>
    <recommendedName>
        <fullName evidence="1">Single-stranded DNA binding protein Ssb-like OB fold domain-containing protein</fullName>
    </recommendedName>
</protein>
<dbReference type="AlphaFoldDB" id="A0A1J6IJM8"/>
<comment type="caution">
    <text evidence="2">The sequence shown here is derived from an EMBL/GenBank/DDBJ whole genome shotgun (WGS) entry which is preliminary data.</text>
</comment>
<dbReference type="PANTHER" id="PTHR31472:SF20">
    <property type="entry name" value="OB DOMAIN-CONTAINING PROTEIN"/>
    <property type="match status" value="1"/>
</dbReference>
<dbReference type="SMR" id="A0A1J6IJM8"/>
<dbReference type="Pfam" id="PF21473">
    <property type="entry name" value="OB_Ssb-like"/>
    <property type="match status" value="1"/>
</dbReference>
<evidence type="ECO:0000313" key="2">
    <source>
        <dbReference type="EMBL" id="OIT05078.1"/>
    </source>
</evidence>
<keyword evidence="3" id="KW-1185">Reference proteome</keyword>
<proteinExistence type="predicted"/>
<dbReference type="EMBL" id="MJEQ01037185">
    <property type="protein sequence ID" value="OIT05078.1"/>
    <property type="molecule type" value="Genomic_DNA"/>
</dbReference>
<dbReference type="InterPro" id="IPR012340">
    <property type="entry name" value="NA-bd_OB-fold"/>
</dbReference>
<sequence length="114" mass="13128">MAEQKKQQMGSKKVNQLRPSNFRVNITVKVISKKPIVQRNCLAECLVGDETGIIIFTVRNDQGVTDLNDFAVFHCCHMSDFCCVYYMLRGSRRMSVLRFIESSLFKLAYFRHAG</sequence>
<dbReference type="KEGG" id="nau:109224409"/>
<name>A0A1J6IJM8_NICAT</name>
<evidence type="ECO:0000313" key="3">
    <source>
        <dbReference type="Proteomes" id="UP000187609"/>
    </source>
</evidence>
<dbReference type="Gramene" id="OIT05078">
    <property type="protein sequence ID" value="OIT05078"/>
    <property type="gene ID" value="A4A49_65304"/>
</dbReference>
<dbReference type="Proteomes" id="UP000187609">
    <property type="component" value="Unassembled WGS sequence"/>
</dbReference>
<accession>A0A1J6IJM8</accession>
<dbReference type="InterPro" id="IPR048970">
    <property type="entry name" value="OB_Ssb-like"/>
</dbReference>
<evidence type="ECO:0000259" key="1">
    <source>
        <dbReference type="Pfam" id="PF21473"/>
    </source>
</evidence>
<dbReference type="SUPFAM" id="SSF50249">
    <property type="entry name" value="Nucleic acid-binding proteins"/>
    <property type="match status" value="1"/>
</dbReference>
<gene>
    <name evidence="2" type="ORF">A4A49_65304</name>
</gene>
<feature type="domain" description="Single-stranded DNA binding protein Ssb-like OB fold" evidence="1">
    <location>
        <begin position="17"/>
        <end position="62"/>
    </location>
</feature>